<dbReference type="InterPro" id="IPR003593">
    <property type="entry name" value="AAA+_ATPase"/>
</dbReference>
<dbReference type="EnsemblMetazoa" id="CLYHEMT012862.1">
    <property type="protein sequence ID" value="CLYHEMP012862.1"/>
    <property type="gene ID" value="CLYHEMG012862"/>
</dbReference>
<accession>A0A7M5WTD7</accession>
<evidence type="ECO:0000313" key="7">
    <source>
        <dbReference type="Proteomes" id="UP000594262"/>
    </source>
</evidence>
<dbReference type="RefSeq" id="XP_066921714.1">
    <property type="nucleotide sequence ID" value="XM_067065613.1"/>
</dbReference>
<dbReference type="SUPFAM" id="SSF52540">
    <property type="entry name" value="P-loop containing nucleoside triphosphate hydrolases"/>
    <property type="match status" value="4"/>
</dbReference>
<dbReference type="PANTHER" id="PTHR43392:SF2">
    <property type="entry name" value="AAA-TYPE ATPASE FAMILY PROTEIN _ ANKYRIN REPEAT FAMILY PROTEIN"/>
    <property type="match status" value="1"/>
</dbReference>
<dbReference type="CDD" id="cd06503">
    <property type="entry name" value="ATP-synt_Fo_b"/>
    <property type="match status" value="1"/>
</dbReference>
<feature type="domain" description="AAA+ ATPase" evidence="5">
    <location>
        <begin position="1528"/>
        <end position="1743"/>
    </location>
</feature>
<protein>
    <recommendedName>
        <fullName evidence="5">AAA+ ATPase domain-containing protein</fullName>
    </recommendedName>
</protein>
<keyword evidence="7" id="KW-1185">Reference proteome</keyword>
<dbReference type="PANTHER" id="PTHR43392">
    <property type="entry name" value="AAA-TYPE ATPASE FAMILY PROTEIN / ANKYRIN REPEAT FAMILY PROTEIN"/>
    <property type="match status" value="1"/>
</dbReference>
<evidence type="ECO:0000256" key="2">
    <source>
        <dbReference type="ARBA" id="ARBA00022741"/>
    </source>
</evidence>
<dbReference type="InterPro" id="IPR000641">
    <property type="entry name" value="CbxX/CfxQ"/>
</dbReference>
<evidence type="ECO:0000256" key="3">
    <source>
        <dbReference type="ARBA" id="ARBA00022840"/>
    </source>
</evidence>
<dbReference type="PRINTS" id="PR00819">
    <property type="entry name" value="CBXCFQXSUPER"/>
</dbReference>
<dbReference type="Gene3D" id="1.10.8.60">
    <property type="match status" value="2"/>
</dbReference>
<dbReference type="InterPro" id="IPR027417">
    <property type="entry name" value="P-loop_NTPase"/>
</dbReference>
<dbReference type="CDD" id="cd18808">
    <property type="entry name" value="SF1_C_Upf1"/>
    <property type="match status" value="1"/>
</dbReference>
<organism evidence="6 7">
    <name type="scientific">Clytia hemisphaerica</name>
    <dbReference type="NCBI Taxonomy" id="252671"/>
    <lineage>
        <taxon>Eukaryota</taxon>
        <taxon>Metazoa</taxon>
        <taxon>Cnidaria</taxon>
        <taxon>Hydrozoa</taxon>
        <taxon>Hydroidolina</taxon>
        <taxon>Leptothecata</taxon>
        <taxon>Obeliida</taxon>
        <taxon>Clytiidae</taxon>
        <taxon>Clytia</taxon>
    </lineage>
</organism>
<dbReference type="Gene3D" id="3.40.50.300">
    <property type="entry name" value="P-loop containing nucleotide triphosphate hydrolases"/>
    <property type="match status" value="5"/>
</dbReference>
<dbReference type="Pfam" id="PF17866">
    <property type="entry name" value="AAA_lid_6"/>
    <property type="match status" value="1"/>
</dbReference>
<dbReference type="InterPro" id="IPR003959">
    <property type="entry name" value="ATPase_AAA_core"/>
</dbReference>
<dbReference type="InterPro" id="IPR041679">
    <property type="entry name" value="DNA2/NAM7-like_C"/>
</dbReference>
<evidence type="ECO:0000256" key="1">
    <source>
        <dbReference type="ARBA" id="ARBA00010378"/>
    </source>
</evidence>
<evidence type="ECO:0000259" key="5">
    <source>
        <dbReference type="SMART" id="SM00382"/>
    </source>
</evidence>
<sequence>MKDVLGMEEREDIGGEEEEIDKNKEDEDMVATVDEQEEKVNLIPVSQWSWEMNTEDRLAQASLLEKKYKELLAKLNVKRNYEIEVAREEYHKSKVRAKSRVYESKTVIGGTIVGCIGRLESIRKIKPFAILVEEASEVLEPLLFSCLGEDTVKFEMIGDHLQLKPQMMAKMAFENHNKINVSMFERLINAPTMHTIPSSCLSIQRRMRKNICDLTREFYDEIVEIEDHEKCQTKKIGDQHVPAKPQRRRFRHAISYGNDPALNLLRKCVGKGREVPGVLPHIYFWTHSGAQTKAHVGLSRVNNTEANMAVKLTEYLVKCGVPKQSIAILTPYKGQLMLMRKDMISNGLLDKFSAEDSVRMSTVDRFQGDEADIVIISLVIDDKSRTGFVKLRNRLVVLLSRARLGMYILGNISYFENGKVDESVAHWTETIRKLREPAESDTDPKSINENLEEINYHGPRLGEELPICCPVHRERTVTVKNANQLQLGFCDVQCTAELSCSHLCNIPCHYPKMDTHNTQCMEKIKQPPCQQHGQNLTCSDVYSNLSQRNQRQHIVYRAARMKIDEALRKYRCPTQVDVQLPCQHEVQMPCADETDIANGTAKYPECQQLSINPYVYDGCCHQLQVLCCVWYEYKKDPSRAPTCKQKVFYTPSCGHSIKVQCFLKQNYENGTHPFQCVQKVNVVLPRCGHKAEVFCDEAKKLEGWTGQKCAPGVVVEGQSYGSTDHICDQQVDFYRKCGHTTKMKCYEAFQQAAFGGKCSENVDIINPECGHTATIPCSQKQQLESRGVLKHCSPITEVHQGRNQFGPSVLHTQCEQNVKLVRKCGHESTVKCHMSHDKLLQDCKETIIVQNRLCGHDVKLPCSLSAMMASWDPWGKGHPPLLRGNILHTPRITSWCSPPSQIAKYVDKCKEIVGVQRDTCDHSFDMKCSEVMKKLIGNTLLIDKCQEKIVNAQLQCGHTKDYKCFEYQEYLSDPSKTNCREDVNLTCWNFKICGNLIKSTCNKAGMQVACKAKSTWICPNNHSFENVDLCTKGFPSHCPKCIVKSIVYFADELKTKEPGDLQIPRHLPSELQLYGPKPICTPGMLQAFIASQINALQSLEKWCKNEQSWRRPCLDIAMVPCFRYGKEDLNVDFKTYFKAGSLNGVQLNEWTLNNVTKLTRETSNHLCILFGIVFCCRVLVDPQDYPGKNKKAHQKNGWVHKQRNEGYSVLQHNRMNGWDHLIVWDPYPMMATHKVWLSIRDLQSIVSVMQQQKPPPVRAELKPSYPKFEIPEDAKSEVSLMTYEDDEQEDVIQTKPVDKVTQRKIKSWDGFALGRANVFDEHKQKELLSKLQFCITASGSNAASEKPFDGINYINHLKKSNQKKEVPDLLLLEALEQQRADDFEESKKAFEQYLNKVPVDDLHPLHYIAKARQILHQDPTSQEGKDLLLRFSNSFPMDYVDRWMTEDEKQLLLSNSGDDEDGADAADPESPINKWETLKEEENFECEQMDELMKLTGLRKVKKSAFDIFKSSLKFSRLSPELQKANPRTLNYCFLGNAGSGKTTVARMLAGILKDSGARPSGKLVETSAQKLKDDGPEEFRKLADSAEGSVLFIDEAYDLDPKGDLKGKPIVSELLVIAENKRDKLSIILAGYEDDMNQKLFSYNEGIKSRFEMVYFEDFNEKELKTIWEGELKSRKFRSDEKASVVVSKRLAKQSGRKGFGNARAVRKEVEKAITIAIGREDFDENDSLIRIEDVMGESPLNNPKLQDVLDEIKEKIGWSVIKKSVAELLDLCTKNYEREMLGQKTLPIMLNRLFLGNPGTGKTTCAELYGRLLKELNILSVGDVVMASTSDLVGSHVGESQRKTNEMLEKARGKVLVIDEAYNLDDNMYGKQVLDTIVEKVQNTESDDIAVLLLGYEKQMREMLRNQNPGLARRFSADYPFMFEDYSQKELLQILKLVCKKENIILTSKVQQKVIEMLEKQKTQANFGNAGAINNLIRAAIAKAATRPTRPDGKMLLEVSDIDSDADKEDDPNADPFAPLDKLYRMETIKEELIQIKNTFQVAKDEGAKDMPELGHFVFRGAPGTGKTTVARTMAKILFDLRLLPRNHVEQTSGLDLTGEYVGQTKKKVQERLDAAKGGVLFIDEAYELGKGMYGEEALTTLLAAMTDPEYKLVIIIAGYPKDMEQMLARNVGLKSRFTRYMDFLDWTSEDCVKFFIKKAENDNFAIDEQTKNIVGKGCEELRSYPGWGNARDLIAMWKVIIEQRASRVVNALEDRKTITKEDCHKAVSKMLSERKPKVDSKELERSRKKDEERMMHDLMKQMTLDDAQKSIQTCTKEEVKIEEIKEEEGEEEVEEKMEKMELKEEKKEEERDAGVPDEVWEELQKVKMQEELARRKLEEEIKNAKQLKDTNERLEKKLKAEMEEERKQKHKLDLHTKKAKEEAELLDRLQRELHEAREEEKRLQLQRELEARRRQEEELRKQLEEERERQRKEQERLLRIQRQLEADRKRLEEEARKRAEAMRNKEAVQQKLRQIGNCPAGFQWRKIRGGWRCGGGSHFVSNKELEEQFTHEVDFPGLGTSFF</sequence>
<dbReference type="InterPro" id="IPR050773">
    <property type="entry name" value="CbxX/CfxQ_RuBisCO_ESX"/>
</dbReference>
<reference evidence="6" key="1">
    <citation type="submission" date="2021-01" db="UniProtKB">
        <authorList>
            <consortium name="EnsemblMetazoa"/>
        </authorList>
    </citation>
    <scope>IDENTIFICATION</scope>
</reference>
<dbReference type="Proteomes" id="UP000594262">
    <property type="component" value="Unplaced"/>
</dbReference>
<keyword evidence="3" id="KW-0067">ATP-binding</keyword>
<dbReference type="GO" id="GO:0016887">
    <property type="term" value="F:ATP hydrolysis activity"/>
    <property type="evidence" value="ECO:0007669"/>
    <property type="project" value="InterPro"/>
</dbReference>
<feature type="region of interest" description="Disordered" evidence="4">
    <location>
        <begin position="1"/>
        <end position="26"/>
    </location>
</feature>
<dbReference type="SMART" id="SM00382">
    <property type="entry name" value="AAA"/>
    <property type="match status" value="3"/>
</dbReference>
<dbReference type="InterPro" id="IPR047187">
    <property type="entry name" value="SF1_C_Upf1"/>
</dbReference>
<dbReference type="Pfam" id="PF26601">
    <property type="entry name" value="zf-CHCC_ins"/>
    <property type="match status" value="3"/>
</dbReference>
<feature type="region of interest" description="Disordered" evidence="4">
    <location>
        <begin position="2391"/>
        <end position="2423"/>
    </location>
</feature>
<feature type="compositionally biased region" description="Acidic residues" evidence="4">
    <location>
        <begin position="2328"/>
        <end position="2338"/>
    </location>
</feature>
<feature type="domain" description="AAA+ ATPase" evidence="5">
    <location>
        <begin position="2055"/>
        <end position="2170"/>
    </location>
</feature>
<dbReference type="InterPro" id="IPR041677">
    <property type="entry name" value="DNA2/NAM7_AAA_11"/>
</dbReference>
<keyword evidence="2" id="KW-0547">Nucleotide-binding</keyword>
<feature type="region of interest" description="Disordered" evidence="4">
    <location>
        <begin position="2328"/>
        <end position="2358"/>
    </location>
</feature>
<proteinExistence type="inferred from homology"/>
<dbReference type="CDD" id="cd00009">
    <property type="entry name" value="AAA"/>
    <property type="match status" value="3"/>
</dbReference>
<comment type="similarity">
    <text evidence="1">Belongs to the CbxX/CfxQ family.</text>
</comment>
<dbReference type="FunFam" id="3.40.50.300:FF:000216">
    <property type="entry name" value="Type VII secretion ATPase EccA"/>
    <property type="match status" value="2"/>
</dbReference>
<dbReference type="InterPro" id="IPR058255">
    <property type="entry name" value="zf-CHCC_ins"/>
</dbReference>
<dbReference type="InterPro" id="IPR058254">
    <property type="entry name" value="zf-CHCC_shd"/>
</dbReference>
<evidence type="ECO:0000256" key="4">
    <source>
        <dbReference type="SAM" id="MobiDB-lite"/>
    </source>
</evidence>
<dbReference type="Pfam" id="PF26600">
    <property type="entry name" value="zf-CHCC_shd"/>
    <property type="match status" value="5"/>
</dbReference>
<dbReference type="GeneID" id="136809038"/>
<dbReference type="Pfam" id="PF13087">
    <property type="entry name" value="AAA_12"/>
    <property type="match status" value="1"/>
</dbReference>
<dbReference type="GO" id="GO:0004386">
    <property type="term" value="F:helicase activity"/>
    <property type="evidence" value="ECO:0007669"/>
    <property type="project" value="InterPro"/>
</dbReference>
<dbReference type="Pfam" id="PF00004">
    <property type="entry name" value="AAA"/>
    <property type="match status" value="3"/>
</dbReference>
<feature type="compositionally biased region" description="Acidic residues" evidence="4">
    <location>
        <begin position="9"/>
        <end position="26"/>
    </location>
</feature>
<feature type="domain" description="AAA+ ATPase" evidence="5">
    <location>
        <begin position="1790"/>
        <end position="1906"/>
    </location>
</feature>
<evidence type="ECO:0000313" key="6">
    <source>
        <dbReference type="EnsemblMetazoa" id="CLYHEMP012862.1"/>
    </source>
</evidence>
<name>A0A7M5WTD7_9CNID</name>
<dbReference type="GO" id="GO:0005524">
    <property type="term" value="F:ATP binding"/>
    <property type="evidence" value="ECO:0007669"/>
    <property type="project" value="UniProtKB-KW"/>
</dbReference>
<dbReference type="Pfam" id="PF13086">
    <property type="entry name" value="AAA_11"/>
    <property type="match status" value="1"/>
</dbReference>
<dbReference type="OrthoDB" id="5988235at2759"/>
<feature type="compositionally biased region" description="Basic and acidic residues" evidence="4">
    <location>
        <begin position="2339"/>
        <end position="2357"/>
    </location>
</feature>
<dbReference type="InterPro" id="IPR041627">
    <property type="entry name" value="AAA_lid_6"/>
</dbReference>